<dbReference type="Gene3D" id="3.40.50.720">
    <property type="entry name" value="NAD(P)-binding Rossmann-like Domain"/>
    <property type="match status" value="1"/>
</dbReference>
<organism evidence="4 5">
    <name type="scientific">Botrytis paeoniae</name>
    <dbReference type="NCBI Taxonomy" id="278948"/>
    <lineage>
        <taxon>Eukaryota</taxon>
        <taxon>Fungi</taxon>
        <taxon>Dikarya</taxon>
        <taxon>Ascomycota</taxon>
        <taxon>Pezizomycotina</taxon>
        <taxon>Leotiomycetes</taxon>
        <taxon>Helotiales</taxon>
        <taxon>Sclerotiniaceae</taxon>
        <taxon>Botrytis</taxon>
    </lineage>
</organism>
<evidence type="ECO:0000313" key="4">
    <source>
        <dbReference type="EMBL" id="TGO30430.1"/>
    </source>
</evidence>
<dbReference type="InterPro" id="IPR047109">
    <property type="entry name" value="CAD-like"/>
</dbReference>
<dbReference type="PANTHER" id="PTHR42683">
    <property type="entry name" value="ALDEHYDE REDUCTASE"/>
    <property type="match status" value="1"/>
</dbReference>
<comment type="caution">
    <text evidence="4">The sequence shown here is derived from an EMBL/GenBank/DDBJ whole genome shotgun (WGS) entry which is preliminary data.</text>
</comment>
<evidence type="ECO:0000256" key="3">
    <source>
        <dbReference type="ARBA" id="ARBA00023002"/>
    </source>
</evidence>
<dbReference type="EMBL" id="PQXI01000005">
    <property type="protein sequence ID" value="TGO30430.1"/>
    <property type="molecule type" value="Genomic_DNA"/>
</dbReference>
<evidence type="ECO:0000313" key="5">
    <source>
        <dbReference type="Proteomes" id="UP000297910"/>
    </source>
</evidence>
<keyword evidence="3" id="KW-0560">Oxidoreductase</keyword>
<dbReference type="InterPro" id="IPR036291">
    <property type="entry name" value="NAD(P)-bd_dom_sf"/>
</dbReference>
<gene>
    <name evidence="4" type="ORF">BPAE_0005g00240</name>
</gene>
<protein>
    <submittedName>
        <fullName evidence="4">Uncharacterized protein</fullName>
    </submittedName>
</protein>
<keyword evidence="2" id="KW-0862">Zinc</keyword>
<dbReference type="SUPFAM" id="SSF50129">
    <property type="entry name" value="GroES-like"/>
    <property type="match status" value="1"/>
</dbReference>
<dbReference type="AlphaFoldDB" id="A0A4Z1G4I4"/>
<evidence type="ECO:0000256" key="2">
    <source>
        <dbReference type="ARBA" id="ARBA00022833"/>
    </source>
</evidence>
<accession>A0A4Z1G4I4</accession>
<dbReference type="Gene3D" id="3.90.180.10">
    <property type="entry name" value="Medium-chain alcohol dehydrogenases, catalytic domain"/>
    <property type="match status" value="2"/>
</dbReference>
<dbReference type="GO" id="GO:0046872">
    <property type="term" value="F:metal ion binding"/>
    <property type="evidence" value="ECO:0007669"/>
    <property type="project" value="UniProtKB-KW"/>
</dbReference>
<dbReference type="SUPFAM" id="SSF51735">
    <property type="entry name" value="NAD(P)-binding Rossmann-fold domains"/>
    <property type="match status" value="1"/>
</dbReference>
<reference evidence="4 5" key="1">
    <citation type="submission" date="2017-12" db="EMBL/GenBank/DDBJ databases">
        <title>Comparative genomics of Botrytis spp.</title>
        <authorList>
            <person name="Valero-Jimenez C.A."/>
            <person name="Tapia P."/>
            <person name="Veloso J."/>
            <person name="Silva-Moreno E."/>
            <person name="Staats M."/>
            <person name="Valdes J.H."/>
            <person name="Van Kan J.A.L."/>
        </authorList>
    </citation>
    <scope>NUCLEOTIDE SEQUENCE [LARGE SCALE GENOMIC DNA]</scope>
    <source>
        <strain evidence="4 5">Bp0003</strain>
    </source>
</reference>
<dbReference type="Proteomes" id="UP000297910">
    <property type="component" value="Unassembled WGS sequence"/>
</dbReference>
<dbReference type="GO" id="GO:0016616">
    <property type="term" value="F:oxidoreductase activity, acting on the CH-OH group of donors, NAD or NADP as acceptor"/>
    <property type="evidence" value="ECO:0007669"/>
    <property type="project" value="InterPro"/>
</dbReference>
<keyword evidence="1" id="KW-0479">Metal-binding</keyword>
<name>A0A4Z1G4I4_9HELO</name>
<evidence type="ECO:0000256" key="1">
    <source>
        <dbReference type="ARBA" id="ARBA00022723"/>
    </source>
</evidence>
<keyword evidence="5" id="KW-1185">Reference proteome</keyword>
<dbReference type="InterPro" id="IPR011032">
    <property type="entry name" value="GroES-like_sf"/>
</dbReference>
<proteinExistence type="predicted"/>
<sequence length="365" mass="39258">MMQPPQSFNPNLAIKKIRQIVLSHEGIGVVTKTGPDVQNLENGDHVAWGLIQDTCQIFEIQGELSDEEAAMLMCARATVFNILIYYGTKPTDRDGVIGVGGIGHLTIQFASKMGYVEEAAGTALETAKMLMSVFGTDRLGNESSLENSSATIKEGCENDVGEKIKESRGKKAREVDSCVLDAVQVDMMGVDTRCAAIEACSLSNTQMYLKLNNLVTSNQYLTKATMTTIRLQTKAMKAIRARNERARRCNAASIQAALASDGRRKSTFPAQSVVAVKSEKLKIRNPGPNNAIAAVQAAPAAEPKKYTIRIPGPKKANASAQTISAGRVKVEEDADDAAASVVLARTLPYKPTRSRFTPGKPAVIV</sequence>